<keyword evidence="2" id="KW-0472">Membrane</keyword>
<dbReference type="EMBL" id="BMCI01000005">
    <property type="protein sequence ID" value="GGC64230.1"/>
    <property type="molecule type" value="Genomic_DNA"/>
</dbReference>
<dbReference type="Proteomes" id="UP000646833">
    <property type="component" value="Unassembled WGS sequence"/>
</dbReference>
<feature type="region of interest" description="Disordered" evidence="1">
    <location>
        <begin position="368"/>
        <end position="392"/>
    </location>
</feature>
<feature type="compositionally biased region" description="Basic and acidic residues" evidence="1">
    <location>
        <begin position="375"/>
        <end position="392"/>
    </location>
</feature>
<feature type="compositionally biased region" description="Polar residues" evidence="1">
    <location>
        <begin position="188"/>
        <end position="204"/>
    </location>
</feature>
<keyword evidence="2" id="KW-1133">Transmembrane helix</keyword>
<sequence length="392" mass="41833">MRRLTGNRDDDARRFSARLRRLDAETLARLVSDLWVERGRSVTREGTTVAVDDGRTMRRLVVCHRPPPTVAGDVVVTSRLSDDPDVVDAAEVLDVVRYAVDRERSAEILVDYLGPSADRFCSPRFGSADEARGIDWWPTPTSGAVVAVVVVLLFASVGAVLTHGGLPSVTDSPAAATSDQREGGAAATTGQPESQTGAQGSENGAENAPSDVEPISYSALGCPIPPRDVRPAELAPAVVPGASAGGLDGWRQIPATPDTTAEPDRLRNPTARHAVTYVPPSGHRLTLEISLWPSRRAAQSVASAFAPRNETATRWGQYTLIVGGTTPNGELLGRNQTIVWSRPLLSEVRSPSGSRLGYRCVDSLLDESAPSTAAKPDHSVKGLWSKKPDERT</sequence>
<comment type="caution">
    <text evidence="3">The sequence shown here is derived from an EMBL/GenBank/DDBJ whole genome shotgun (WGS) entry which is preliminary data.</text>
</comment>
<feature type="transmembrane region" description="Helical" evidence="2">
    <location>
        <begin position="142"/>
        <end position="161"/>
    </location>
</feature>
<feature type="compositionally biased region" description="Polar residues" evidence="1">
    <location>
        <begin position="169"/>
        <end position="178"/>
    </location>
</feature>
<evidence type="ECO:0000256" key="2">
    <source>
        <dbReference type="SAM" id="Phobius"/>
    </source>
</evidence>
<reference evidence="3" key="2">
    <citation type="submission" date="2020-09" db="EMBL/GenBank/DDBJ databases">
        <authorList>
            <person name="Sun Q."/>
            <person name="Sedlacek I."/>
        </authorList>
    </citation>
    <scope>NUCLEOTIDE SEQUENCE</scope>
    <source>
        <strain evidence="3">CCM 7217</strain>
    </source>
</reference>
<accession>A0A830DUH5</accession>
<organism evidence="3 4">
    <name type="scientific">Haloferax sulfurifontis</name>
    <dbReference type="NCBI Taxonomy" id="255616"/>
    <lineage>
        <taxon>Archaea</taxon>
        <taxon>Methanobacteriati</taxon>
        <taxon>Methanobacteriota</taxon>
        <taxon>Stenosarchaea group</taxon>
        <taxon>Halobacteria</taxon>
        <taxon>Halobacteriales</taxon>
        <taxon>Haloferacaceae</taxon>
        <taxon>Haloferax</taxon>
    </lineage>
</organism>
<evidence type="ECO:0000313" key="3">
    <source>
        <dbReference type="EMBL" id="GGC64230.1"/>
    </source>
</evidence>
<protein>
    <submittedName>
        <fullName evidence="3">Uncharacterized protein</fullName>
    </submittedName>
</protein>
<name>A0A830DUH5_9EURY</name>
<feature type="region of interest" description="Disordered" evidence="1">
    <location>
        <begin position="165"/>
        <end position="219"/>
    </location>
</feature>
<proteinExistence type="predicted"/>
<dbReference type="AlphaFoldDB" id="A0A830DUH5"/>
<evidence type="ECO:0000256" key="1">
    <source>
        <dbReference type="SAM" id="MobiDB-lite"/>
    </source>
</evidence>
<gene>
    <name evidence="3" type="ORF">GCM10007209_27880</name>
</gene>
<evidence type="ECO:0000313" key="4">
    <source>
        <dbReference type="Proteomes" id="UP000646833"/>
    </source>
</evidence>
<keyword evidence="2" id="KW-0812">Transmembrane</keyword>
<reference evidence="3" key="1">
    <citation type="journal article" date="2014" name="Int. J. Syst. Evol. Microbiol.">
        <title>Complete genome sequence of Corynebacterium casei LMG S-19264T (=DSM 44701T), isolated from a smear-ripened cheese.</title>
        <authorList>
            <consortium name="US DOE Joint Genome Institute (JGI-PGF)"/>
            <person name="Walter F."/>
            <person name="Albersmeier A."/>
            <person name="Kalinowski J."/>
            <person name="Ruckert C."/>
        </authorList>
    </citation>
    <scope>NUCLEOTIDE SEQUENCE</scope>
    <source>
        <strain evidence="3">CCM 7217</strain>
    </source>
</reference>